<dbReference type="EMBL" id="JBDIMF010000001">
    <property type="protein sequence ID" value="MEN2785058.1"/>
    <property type="molecule type" value="Genomic_DNA"/>
</dbReference>
<dbReference type="RefSeq" id="WP_345862430.1">
    <property type="nucleotide sequence ID" value="NZ_JBDIMF010000001.1"/>
</dbReference>
<dbReference type="InterPro" id="IPR036388">
    <property type="entry name" value="WH-like_DNA-bd_sf"/>
</dbReference>
<accession>A0ABU9XMM8</accession>
<evidence type="ECO:0000313" key="1">
    <source>
        <dbReference type="EMBL" id="MEN2785058.1"/>
    </source>
</evidence>
<reference evidence="1 2" key="1">
    <citation type="submission" date="2024-05" db="EMBL/GenBank/DDBJ databases">
        <authorList>
            <person name="Liu Q."/>
            <person name="Xin Y.-H."/>
        </authorList>
    </citation>
    <scope>NUCLEOTIDE SEQUENCE [LARGE SCALE GENOMIC DNA]</scope>
    <source>
        <strain evidence="1 2">CGMCC 1.15349</strain>
    </source>
</reference>
<proteinExistence type="predicted"/>
<dbReference type="SUPFAM" id="SSF46785">
    <property type="entry name" value="Winged helix' DNA-binding domain"/>
    <property type="match status" value="1"/>
</dbReference>
<dbReference type="Gene3D" id="1.10.10.10">
    <property type="entry name" value="Winged helix-like DNA-binding domain superfamily/Winged helix DNA-binding domain"/>
    <property type="match status" value="1"/>
</dbReference>
<sequence length="89" mass="9268">MNVDDAARDATLALLAGRSSGATVCPSEVARTLTPTDATSTAGAWRSAMPLVHAAVDRLLADGRVQLSWKGRVLAARAGPYRIGRPPRG</sequence>
<dbReference type="InterPro" id="IPR036390">
    <property type="entry name" value="WH_DNA-bd_sf"/>
</dbReference>
<dbReference type="InterPro" id="IPR021660">
    <property type="entry name" value="DUF3253"/>
</dbReference>
<gene>
    <name evidence="1" type="ORF">ABC969_01315</name>
</gene>
<dbReference type="Pfam" id="PF11625">
    <property type="entry name" value="DUF3253"/>
    <property type="match status" value="1"/>
</dbReference>
<evidence type="ECO:0000313" key="2">
    <source>
        <dbReference type="Proteomes" id="UP001404104"/>
    </source>
</evidence>
<name>A0ABU9XMM8_9SPHN</name>
<protein>
    <submittedName>
        <fullName evidence="1">DUF3253 domain-containing protein</fullName>
    </submittedName>
</protein>
<comment type="caution">
    <text evidence="1">The sequence shown here is derived from an EMBL/GenBank/DDBJ whole genome shotgun (WGS) entry which is preliminary data.</text>
</comment>
<organism evidence="1 2">
    <name type="scientific">Sphingomonas qilianensis</name>
    <dbReference type="NCBI Taxonomy" id="1736690"/>
    <lineage>
        <taxon>Bacteria</taxon>
        <taxon>Pseudomonadati</taxon>
        <taxon>Pseudomonadota</taxon>
        <taxon>Alphaproteobacteria</taxon>
        <taxon>Sphingomonadales</taxon>
        <taxon>Sphingomonadaceae</taxon>
        <taxon>Sphingomonas</taxon>
    </lineage>
</organism>
<keyword evidence="2" id="KW-1185">Reference proteome</keyword>
<dbReference type="Proteomes" id="UP001404104">
    <property type="component" value="Unassembled WGS sequence"/>
</dbReference>